<dbReference type="InterPro" id="IPR029058">
    <property type="entry name" value="AB_hydrolase_fold"/>
</dbReference>
<dbReference type="InterPro" id="IPR022742">
    <property type="entry name" value="Hydrolase_4"/>
</dbReference>
<organism evidence="2 3">
    <name type="scientific">Pacificimonas flava</name>
    <dbReference type="NCBI Taxonomy" id="1234595"/>
    <lineage>
        <taxon>Bacteria</taxon>
        <taxon>Pseudomonadati</taxon>
        <taxon>Pseudomonadota</taxon>
        <taxon>Alphaproteobacteria</taxon>
        <taxon>Sphingomonadales</taxon>
        <taxon>Sphingosinicellaceae</taxon>
        <taxon>Pacificimonas</taxon>
    </lineage>
</organism>
<evidence type="ECO:0000313" key="3">
    <source>
        <dbReference type="Proteomes" id="UP000011717"/>
    </source>
</evidence>
<dbReference type="Pfam" id="PF12146">
    <property type="entry name" value="Hydrolase_4"/>
    <property type="match status" value="1"/>
</dbReference>
<keyword evidence="3" id="KW-1185">Reference proteome</keyword>
<reference evidence="2 3" key="1">
    <citation type="journal article" date="2013" name="Genome Announc.">
        <title>Draft Genome Sequence of Strain JLT2015T, Belonging to the Family Sphingomonadaceae of the Alphaproteobacteria.</title>
        <authorList>
            <person name="Tang K."/>
            <person name="Liu K."/>
            <person name="Li S."/>
            <person name="Jiao N."/>
        </authorList>
    </citation>
    <scope>NUCLEOTIDE SEQUENCE [LARGE SCALE GENOMIC DNA]</scope>
    <source>
        <strain evidence="2 3">JLT2015</strain>
    </source>
</reference>
<proteinExistence type="predicted"/>
<protein>
    <submittedName>
        <fullName evidence="2">Lysophospholipase L2</fullName>
    </submittedName>
</protein>
<dbReference type="Gene3D" id="3.40.50.1820">
    <property type="entry name" value="alpha/beta hydrolase"/>
    <property type="match status" value="1"/>
</dbReference>
<dbReference type="OrthoDB" id="9788260at2"/>
<dbReference type="PANTHER" id="PTHR43798:SF33">
    <property type="entry name" value="HYDROLASE, PUTATIVE (AFU_ORTHOLOGUE AFUA_2G14860)-RELATED"/>
    <property type="match status" value="1"/>
</dbReference>
<dbReference type="GO" id="GO:0016020">
    <property type="term" value="C:membrane"/>
    <property type="evidence" value="ECO:0007669"/>
    <property type="project" value="TreeGrafter"/>
</dbReference>
<sequence length="306" mass="33933">MPAGATVSWHPAADGALLRTVHWAHVAGDRLDSQGWGRRILFCGGKRDFIERHAESYHRMLARGCAVAAADWRDQGLSARQSCASEELFRHMKMDLARLLPWATETLGGPVVMMGHSMGGHMALRTLAARPDLYSHVSHLVLMAPMLGIAGPMPDWIMRPLAHLQVRRGRGEAYPPGQIPYGPGYRDEVRRRRLTGDRARFEEGFGWMEAEAGLAAGGATWGWLAAALDSIVELKRPGTLEHITQPVLFLLGSEERIVDPAAIRTAAHRMPNASLRTIQNGHHELQLDIDAVQDEVWSAIWQFLDL</sequence>
<feature type="domain" description="Serine aminopeptidase S33" evidence="1">
    <location>
        <begin position="40"/>
        <end position="289"/>
    </location>
</feature>
<evidence type="ECO:0000313" key="2">
    <source>
        <dbReference type="EMBL" id="EMD83232.1"/>
    </source>
</evidence>
<gene>
    <name evidence="2" type="ORF">C725_1133</name>
</gene>
<evidence type="ECO:0000259" key="1">
    <source>
        <dbReference type="Pfam" id="PF12146"/>
    </source>
</evidence>
<dbReference type="SUPFAM" id="SSF53474">
    <property type="entry name" value="alpha/beta-Hydrolases"/>
    <property type="match status" value="1"/>
</dbReference>
<dbReference type="AlphaFoldDB" id="M2U5D0"/>
<dbReference type="PANTHER" id="PTHR43798">
    <property type="entry name" value="MONOACYLGLYCEROL LIPASE"/>
    <property type="match status" value="1"/>
</dbReference>
<accession>M2U5D0</accession>
<dbReference type="Proteomes" id="UP000011717">
    <property type="component" value="Unassembled WGS sequence"/>
</dbReference>
<dbReference type="EMBL" id="AMRV01000003">
    <property type="protein sequence ID" value="EMD83232.1"/>
    <property type="molecule type" value="Genomic_DNA"/>
</dbReference>
<dbReference type="InterPro" id="IPR050266">
    <property type="entry name" value="AB_hydrolase_sf"/>
</dbReference>
<comment type="caution">
    <text evidence="2">The sequence shown here is derived from an EMBL/GenBank/DDBJ whole genome shotgun (WGS) entry which is preliminary data.</text>
</comment>
<name>M2U5D0_9SPHN</name>